<reference evidence="1 2" key="1">
    <citation type="journal article" date="2019" name="Syst. Appl. Microbiol.">
        <title>New species of pathogenic Pseudomonas isolated from citrus in Tunisia: Proposal of Pseudomonas kairouanensis sp. nov. and Pseudomonas nabeulensis sp. nov.</title>
        <authorList>
            <person name="Oueslati M."/>
            <person name="Mulet M."/>
            <person name="Gomila M."/>
            <person name="Berge O."/>
            <person name="Hajlaoui M.R."/>
            <person name="Lalucat J."/>
            <person name="Sadfi-Zouaoui N."/>
            <person name="Garcia-Valdes E."/>
        </authorList>
    </citation>
    <scope>NUCLEOTIDE SEQUENCE [LARGE SCALE GENOMIC DNA]</scope>
    <source>
        <strain evidence="1 2">E10B</strain>
    </source>
</reference>
<protein>
    <submittedName>
        <fullName evidence="1">Uncharacterized protein</fullName>
    </submittedName>
</protein>
<keyword evidence="2" id="KW-1185">Reference proteome</keyword>
<dbReference type="AlphaFoldDB" id="A0A4Z0BB54"/>
<sequence>MNALQAVSKALQMKLAAFQKNPQEEDEEYLRGAALLAIDVGIIMNAPALITEAQEVISWIEEWTVEQLNEHAVEMEESYRAWEKSREPLYEAHRLAKAIVGREYNDPRWIGLVDAYREAFPTFIVRNSVFARLAPTQMAFRLRGFLSKAIQEKKLGRTPTEPDMLEGLSEAKARLQIQTLSYLERALPGFDFNGHPILEQQSEAR</sequence>
<dbReference type="Proteomes" id="UP000297734">
    <property type="component" value="Unassembled WGS sequence"/>
</dbReference>
<comment type="caution">
    <text evidence="1">The sequence shown here is derived from an EMBL/GenBank/DDBJ whole genome shotgun (WGS) entry which is preliminary data.</text>
</comment>
<gene>
    <name evidence="1" type="ORF">DYL61_03855</name>
</gene>
<organism evidence="1 2">
    <name type="scientific">Pseudomonas nabeulensis</name>
    <dbReference type="NCBI Taxonomy" id="2293833"/>
    <lineage>
        <taxon>Bacteria</taxon>
        <taxon>Pseudomonadati</taxon>
        <taxon>Pseudomonadota</taxon>
        <taxon>Gammaproteobacteria</taxon>
        <taxon>Pseudomonadales</taxon>
        <taxon>Pseudomonadaceae</taxon>
        <taxon>Pseudomonas</taxon>
    </lineage>
</organism>
<evidence type="ECO:0000313" key="1">
    <source>
        <dbReference type="EMBL" id="TFY95418.1"/>
    </source>
</evidence>
<proteinExistence type="predicted"/>
<evidence type="ECO:0000313" key="2">
    <source>
        <dbReference type="Proteomes" id="UP000297734"/>
    </source>
</evidence>
<name>A0A4Z0BB54_9PSED</name>
<dbReference type="EMBL" id="QUZT01000004">
    <property type="protein sequence ID" value="TFY95418.1"/>
    <property type="molecule type" value="Genomic_DNA"/>
</dbReference>
<dbReference type="OrthoDB" id="6958572at2"/>
<dbReference type="RefSeq" id="WP_135307283.1">
    <property type="nucleotide sequence ID" value="NZ_QUZT01000004.1"/>
</dbReference>
<accession>A0A4Z0BB54</accession>